<feature type="transmembrane region" description="Helical" evidence="1">
    <location>
        <begin position="86"/>
        <end position="102"/>
    </location>
</feature>
<organism evidence="2 3">
    <name type="scientific">Megamonas funiformis</name>
    <dbReference type="NCBI Taxonomy" id="437897"/>
    <lineage>
        <taxon>Bacteria</taxon>
        <taxon>Bacillati</taxon>
        <taxon>Bacillota</taxon>
        <taxon>Negativicutes</taxon>
        <taxon>Selenomonadales</taxon>
        <taxon>Selenomonadaceae</taxon>
        <taxon>Megamonas</taxon>
    </lineage>
</organism>
<evidence type="ECO:0000313" key="2">
    <source>
        <dbReference type="EMBL" id="MCB6828630.1"/>
    </source>
</evidence>
<accession>A0AAW4U5H2</accession>
<comment type="caution">
    <text evidence="2">The sequence shown here is derived from an EMBL/GenBank/DDBJ whole genome shotgun (WGS) entry which is preliminary data.</text>
</comment>
<gene>
    <name evidence="2" type="ORF">LIY65_07975</name>
</gene>
<feature type="transmembrane region" description="Helical" evidence="1">
    <location>
        <begin position="42"/>
        <end position="66"/>
    </location>
</feature>
<name>A0AAW4U5H2_9FIRM</name>
<keyword evidence="1" id="KW-1133">Transmembrane helix</keyword>
<keyword evidence="1" id="KW-0472">Membrane</keyword>
<feature type="transmembrane region" description="Helical" evidence="1">
    <location>
        <begin position="12"/>
        <end position="30"/>
    </location>
</feature>
<dbReference type="Proteomes" id="UP001198190">
    <property type="component" value="Unassembled WGS sequence"/>
</dbReference>
<feature type="transmembrane region" description="Helical" evidence="1">
    <location>
        <begin position="108"/>
        <end position="125"/>
    </location>
</feature>
<evidence type="ECO:0000313" key="3">
    <source>
        <dbReference type="Proteomes" id="UP001198190"/>
    </source>
</evidence>
<dbReference type="AlphaFoldDB" id="A0AAW4U5H2"/>
<keyword evidence="1" id="KW-0812">Transmembrane</keyword>
<evidence type="ECO:0000256" key="1">
    <source>
        <dbReference type="SAM" id="Phobius"/>
    </source>
</evidence>
<proteinExistence type="predicted"/>
<dbReference type="EMBL" id="JAJCGD010000020">
    <property type="protein sequence ID" value="MCB6828630.1"/>
    <property type="molecule type" value="Genomic_DNA"/>
</dbReference>
<sequence>MGKYLARGLMFISSYFPLYIFLLILQFKVYKNIDFSLTFKDSYMIIFFSSMIIFIGISFISMYLLYKSTGNKKFKIKDVKRSNDSVISYIFTYILPILSFSLDDFAISLVNFLIFVLVGFLYIKLDLMYLNPLWTLQGYTSYEMDNKYIITDISYNDLKRNNNEELMGYSLTNGIIVIKEKDNLTQLEYKN</sequence>
<protein>
    <submittedName>
        <fullName evidence="2">Uncharacterized protein</fullName>
    </submittedName>
</protein>
<reference evidence="2" key="1">
    <citation type="submission" date="2021-10" db="EMBL/GenBank/DDBJ databases">
        <title>Collection of gut derived symbiotic bacterial strains cultured from healthy donors.</title>
        <authorList>
            <person name="Lin H."/>
            <person name="Littmann E."/>
            <person name="Claire K."/>
            <person name="Pamer E."/>
        </authorList>
    </citation>
    <scope>NUCLEOTIDE SEQUENCE</scope>
    <source>
        <strain evidence="2">MSK.7.16</strain>
    </source>
</reference>
<dbReference type="RefSeq" id="WP_227153025.1">
    <property type="nucleotide sequence ID" value="NZ_JAJCGD010000020.1"/>
</dbReference>